<evidence type="ECO:0000313" key="3">
    <source>
        <dbReference type="Proteomes" id="UP000660729"/>
    </source>
</evidence>
<protein>
    <submittedName>
        <fullName evidence="2">Uncharacterized protein</fullName>
    </submittedName>
</protein>
<dbReference type="AlphaFoldDB" id="A0A8H6RTQ9"/>
<feature type="region of interest" description="Disordered" evidence="1">
    <location>
        <begin position="121"/>
        <end position="187"/>
    </location>
</feature>
<dbReference type="EMBL" id="JABCIY010000003">
    <property type="protein sequence ID" value="KAF7198241.1"/>
    <property type="molecule type" value="Genomic_DNA"/>
</dbReference>
<dbReference type="Proteomes" id="UP000660729">
    <property type="component" value="Unassembled WGS sequence"/>
</dbReference>
<evidence type="ECO:0000256" key="1">
    <source>
        <dbReference type="SAM" id="MobiDB-lite"/>
    </source>
</evidence>
<accession>A0A8H6RTQ9</accession>
<feature type="compositionally biased region" description="Polar residues" evidence="1">
    <location>
        <begin position="168"/>
        <end position="187"/>
    </location>
</feature>
<organism evidence="2 3">
    <name type="scientific">Pseudocercospora fuligena</name>
    <dbReference type="NCBI Taxonomy" id="685502"/>
    <lineage>
        <taxon>Eukaryota</taxon>
        <taxon>Fungi</taxon>
        <taxon>Dikarya</taxon>
        <taxon>Ascomycota</taxon>
        <taxon>Pezizomycotina</taxon>
        <taxon>Dothideomycetes</taxon>
        <taxon>Dothideomycetidae</taxon>
        <taxon>Mycosphaerellales</taxon>
        <taxon>Mycosphaerellaceae</taxon>
        <taxon>Pseudocercospora</taxon>
    </lineage>
</organism>
<feature type="compositionally biased region" description="Polar residues" evidence="1">
    <location>
        <begin position="139"/>
        <end position="155"/>
    </location>
</feature>
<keyword evidence="3" id="KW-1185">Reference proteome</keyword>
<proteinExistence type="predicted"/>
<reference evidence="2" key="1">
    <citation type="submission" date="2020-04" db="EMBL/GenBank/DDBJ databases">
        <title>Draft genome resource of the tomato pathogen Pseudocercospora fuligena.</title>
        <authorList>
            <person name="Zaccaron A."/>
        </authorList>
    </citation>
    <scope>NUCLEOTIDE SEQUENCE</scope>
    <source>
        <strain evidence="2">PF001</strain>
    </source>
</reference>
<comment type="caution">
    <text evidence="2">The sequence shown here is derived from an EMBL/GenBank/DDBJ whole genome shotgun (WGS) entry which is preliminary data.</text>
</comment>
<evidence type="ECO:0000313" key="2">
    <source>
        <dbReference type="EMBL" id="KAF7198241.1"/>
    </source>
</evidence>
<sequence>MIPEVEDTTWLLADTPEKKAELDLRRLAFEALEIQQEVRLDRRRRFKIRAFCSRYGLTYDATEIGSQSEFAQSPPGEREYDIWVVFGPCKEDVLRRSGQIVRTYRDGLRYVELHEGTPRERIKTENFEVDSSPEPTRKTYWQSSETVPPSSSATEVSDMPNDAKGWTSGPNASSWTVVKSESGASPE</sequence>
<name>A0A8H6RTQ9_9PEZI</name>
<gene>
    <name evidence="2" type="ORF">HII31_00597</name>
</gene>